<dbReference type="Gene3D" id="3.40.1350.10">
    <property type="match status" value="1"/>
</dbReference>
<protein>
    <recommendedName>
        <fullName evidence="1">DUF4268 domain-containing protein</fullName>
    </recommendedName>
</protein>
<dbReference type="PATRIC" id="fig|1872076.5.peg.1235"/>
<dbReference type="GO" id="GO:0003676">
    <property type="term" value="F:nucleic acid binding"/>
    <property type="evidence" value="ECO:0007669"/>
    <property type="project" value="InterPro"/>
</dbReference>
<dbReference type="InterPro" id="IPR025364">
    <property type="entry name" value="DUF4268"/>
</dbReference>
<feature type="domain" description="DUF4268" evidence="1">
    <location>
        <begin position="182"/>
        <end position="323"/>
    </location>
</feature>
<dbReference type="Pfam" id="PF14088">
    <property type="entry name" value="DUF4268"/>
    <property type="match status" value="1"/>
</dbReference>
<dbReference type="InterPro" id="IPR011856">
    <property type="entry name" value="tRNA_endonuc-like_dom_sf"/>
</dbReference>
<comment type="caution">
    <text evidence="2">The sequence shown here is derived from an EMBL/GenBank/DDBJ whole genome shotgun (WGS) entry which is preliminary data.</text>
</comment>
<reference evidence="2 3" key="1">
    <citation type="submission" date="2016-07" db="EMBL/GenBank/DDBJ databases">
        <title>Draft genome of Scalindua rubra, obtained from a brine-seawater interface in the Red Sea, sheds light on salt adaptation in anammox bacteria.</title>
        <authorList>
            <person name="Speth D.R."/>
            <person name="Lagkouvardos I."/>
            <person name="Wang Y."/>
            <person name="Qian P.-Y."/>
            <person name="Dutilh B.E."/>
            <person name="Jetten M.S."/>
        </authorList>
    </citation>
    <scope>NUCLEOTIDE SEQUENCE [LARGE SCALE GENOMIC DNA]</scope>
    <source>
        <strain evidence="2">BSI-1</strain>
    </source>
</reference>
<dbReference type="Proteomes" id="UP000094056">
    <property type="component" value="Unassembled WGS sequence"/>
</dbReference>
<organism evidence="2 3">
    <name type="scientific">Candidatus Scalindua rubra</name>
    <dbReference type="NCBI Taxonomy" id="1872076"/>
    <lineage>
        <taxon>Bacteria</taxon>
        <taxon>Pseudomonadati</taxon>
        <taxon>Planctomycetota</taxon>
        <taxon>Candidatus Brocadiia</taxon>
        <taxon>Candidatus Brocadiales</taxon>
        <taxon>Candidatus Scalinduaceae</taxon>
        <taxon>Candidatus Scalindua</taxon>
    </lineage>
</organism>
<proteinExistence type="predicted"/>
<gene>
    <name evidence="2" type="ORF">SCARUB_01073</name>
</gene>
<accession>A0A1E3XFU9</accession>
<dbReference type="EMBL" id="MAYW01000019">
    <property type="protein sequence ID" value="ODS33814.1"/>
    <property type="molecule type" value="Genomic_DNA"/>
</dbReference>
<name>A0A1E3XFU9_9BACT</name>
<evidence type="ECO:0000313" key="3">
    <source>
        <dbReference type="Proteomes" id="UP000094056"/>
    </source>
</evidence>
<dbReference type="AlphaFoldDB" id="A0A1E3XFU9"/>
<sequence>MSNNNFELGQLVQVDLRHIWTNESEQFTPWLAKEENLKLLGDTIGIELELEAQEKNVGPFRADILCKDTASDHWVLIENQLEKTDHIHLGQLLTYAAGLKAVTIVWISRRFTEEHRAALDWLNEITDNHFNFFGLEVELWRIGNSPVAPKFNIISKPNDWSKTVAVGASQVKTTALTDSKLLQRDFWTGFCEYVKEQGSKIKTTKPLPQHWMNIAIGRSGIGLAAVASLFDTVAESFSSHELRTELVLDDNNSKNYFAQLEAEKEEIESKIGEQLTWYNPPEKRMCRIYIRKSTNLQDKSKWSEQHAWLLEKLELFYDVFSNRVKKLEIK</sequence>
<evidence type="ECO:0000259" key="1">
    <source>
        <dbReference type="Pfam" id="PF14088"/>
    </source>
</evidence>
<evidence type="ECO:0000313" key="2">
    <source>
        <dbReference type="EMBL" id="ODS33814.1"/>
    </source>
</evidence>